<organism evidence="1 2">
    <name type="scientific">Tuber melanosporum (strain Mel28)</name>
    <name type="common">Perigord black truffle</name>
    <dbReference type="NCBI Taxonomy" id="656061"/>
    <lineage>
        <taxon>Eukaryota</taxon>
        <taxon>Fungi</taxon>
        <taxon>Dikarya</taxon>
        <taxon>Ascomycota</taxon>
        <taxon>Pezizomycotina</taxon>
        <taxon>Pezizomycetes</taxon>
        <taxon>Pezizales</taxon>
        <taxon>Tuberaceae</taxon>
        <taxon>Tuber</taxon>
    </lineage>
</organism>
<dbReference type="Proteomes" id="UP000006911">
    <property type="component" value="Unassembled WGS sequence"/>
</dbReference>
<evidence type="ECO:0000313" key="1">
    <source>
        <dbReference type="EMBL" id="CAZ81176.1"/>
    </source>
</evidence>
<dbReference type="EMBL" id="FN430062">
    <property type="protein sequence ID" value="CAZ81176.1"/>
    <property type="molecule type" value="Genomic_DNA"/>
</dbReference>
<dbReference type="InParanoid" id="D5G9I3"/>
<dbReference type="AlphaFoldDB" id="D5G9I3"/>
<proteinExistence type="predicted"/>
<name>D5G9I3_TUBMM</name>
<keyword evidence="2" id="KW-1185">Reference proteome</keyword>
<reference evidence="1 2" key="1">
    <citation type="journal article" date="2010" name="Nature">
        <title>Perigord black truffle genome uncovers evolutionary origins and mechanisms of symbiosis.</title>
        <authorList>
            <person name="Martin F."/>
            <person name="Kohler A."/>
            <person name="Murat C."/>
            <person name="Balestrini R."/>
            <person name="Coutinho P.M."/>
            <person name="Jaillon O."/>
            <person name="Montanini B."/>
            <person name="Morin E."/>
            <person name="Noel B."/>
            <person name="Percudani R."/>
            <person name="Porcel B."/>
            <person name="Rubini A."/>
            <person name="Amicucci A."/>
            <person name="Amselem J."/>
            <person name="Anthouard V."/>
            <person name="Arcioni S."/>
            <person name="Artiguenave F."/>
            <person name="Aury J.M."/>
            <person name="Ballario P."/>
            <person name="Bolchi A."/>
            <person name="Brenna A."/>
            <person name="Brun A."/>
            <person name="Buee M."/>
            <person name="Cantarel B."/>
            <person name="Chevalier G."/>
            <person name="Couloux A."/>
            <person name="Da Silva C."/>
            <person name="Denoeud F."/>
            <person name="Duplessis S."/>
            <person name="Ghignone S."/>
            <person name="Hilselberger B."/>
            <person name="Iotti M."/>
            <person name="Marcais B."/>
            <person name="Mello A."/>
            <person name="Miranda M."/>
            <person name="Pacioni G."/>
            <person name="Quesneville H."/>
            <person name="Riccioni C."/>
            <person name="Ruotolo R."/>
            <person name="Splivallo R."/>
            <person name="Stocchi V."/>
            <person name="Tisserant E."/>
            <person name="Viscomi A.R."/>
            <person name="Zambonelli A."/>
            <person name="Zampieri E."/>
            <person name="Henrissat B."/>
            <person name="Lebrun M.H."/>
            <person name="Paolocci F."/>
            <person name="Bonfante P."/>
            <person name="Ottonello S."/>
            <person name="Wincker P."/>
        </authorList>
    </citation>
    <scope>NUCLEOTIDE SEQUENCE [LARGE SCALE GENOMIC DNA]</scope>
    <source>
        <strain evidence="1 2">Mel28</strain>
    </source>
</reference>
<dbReference type="KEGG" id="tml:GSTUM_00003338001"/>
<dbReference type="GeneID" id="9184249"/>
<sequence>MFQISEIYFEACCRTICGIRPAFELCDLAFSPGGADTLLPEKLVKEKVWESTYGRNGRARKLQQYSDCRF</sequence>
<protein>
    <submittedName>
        <fullName evidence="1">(Perigord truffle) hypothetical protein</fullName>
    </submittedName>
</protein>
<accession>D5G9I3</accession>
<dbReference type="RefSeq" id="XP_002836985.1">
    <property type="nucleotide sequence ID" value="XM_002836939.1"/>
</dbReference>
<gene>
    <name evidence="1" type="ORF">GSTUM_00003338001</name>
</gene>
<evidence type="ECO:0000313" key="2">
    <source>
        <dbReference type="Proteomes" id="UP000006911"/>
    </source>
</evidence>
<dbReference type="HOGENOM" id="CLU_2759634_0_0_1"/>